<organism evidence="1 2">
    <name type="scientific">Bifidobacterium pseudolongum subsp. globosum</name>
    <dbReference type="NCBI Taxonomy" id="1690"/>
    <lineage>
        <taxon>Bacteria</taxon>
        <taxon>Bacillati</taxon>
        <taxon>Actinomycetota</taxon>
        <taxon>Actinomycetes</taxon>
        <taxon>Bifidobacteriales</taxon>
        <taxon>Bifidobacteriaceae</taxon>
        <taxon>Bifidobacterium</taxon>
    </lineage>
</organism>
<gene>
    <name evidence="1" type="ORF">PG2093B_1372</name>
</gene>
<name>A0A4V1Y1M5_9BIFI</name>
<comment type="caution">
    <text evidence="1">The sequence shown here is derived from an EMBL/GenBank/DDBJ whole genome shotgun (WGS) entry which is preliminary data.</text>
</comment>
<reference evidence="1 2" key="1">
    <citation type="submission" date="2018-12" db="EMBL/GenBank/DDBJ databases">
        <title>Unveiling genomic diversity among members of the Bifidobacterium pseudolongum species, a widely distributed gut commensal of the animal kingdom.</title>
        <authorList>
            <person name="Lugli G.A."/>
            <person name="Duranti S."/>
            <person name="Albert K."/>
            <person name="Mancabelli L."/>
            <person name="Napoli S."/>
            <person name="Viappiani A."/>
            <person name="Anzalone R."/>
            <person name="Longhi G."/>
            <person name="Milani C."/>
            <person name="Turroni F."/>
            <person name="Alessandri G."/>
            <person name="Sela D.A."/>
            <person name="Van Sinderen D."/>
            <person name="Ventura M."/>
        </authorList>
    </citation>
    <scope>NUCLEOTIDE SEQUENCE [LARGE SCALE GENOMIC DNA]</scope>
    <source>
        <strain evidence="1 2">2093B</strain>
    </source>
</reference>
<accession>A0A4V1Y1M5</accession>
<dbReference type="RefSeq" id="WP_129897888.1">
    <property type="nucleotide sequence ID" value="NZ_RYUH01000013.1"/>
</dbReference>
<dbReference type="Proteomes" id="UP000292568">
    <property type="component" value="Unassembled WGS sequence"/>
</dbReference>
<dbReference type="EMBL" id="RYUH01000013">
    <property type="protein sequence ID" value="RYQ09088.1"/>
    <property type="molecule type" value="Genomic_DNA"/>
</dbReference>
<sequence>MSSEYERLHQLAVQCMNIVSGRSDLDDDDMRTCLDVGEPDLVIATALDVAGRKENRELLPQFPEQVKELANNPRYPEIGVYADLFNNLSTNNLFDFACSPQVCG</sequence>
<evidence type="ECO:0000313" key="2">
    <source>
        <dbReference type="Proteomes" id="UP000292568"/>
    </source>
</evidence>
<dbReference type="AlphaFoldDB" id="A0A4V1Y1M5"/>
<protein>
    <submittedName>
        <fullName evidence="1">Uncharacterized protein</fullName>
    </submittedName>
</protein>
<proteinExistence type="predicted"/>
<evidence type="ECO:0000313" key="1">
    <source>
        <dbReference type="EMBL" id="RYQ09088.1"/>
    </source>
</evidence>